<dbReference type="InterPro" id="IPR000914">
    <property type="entry name" value="SBP_5_dom"/>
</dbReference>
<evidence type="ECO:0000256" key="2">
    <source>
        <dbReference type="ARBA" id="ARBA00005695"/>
    </source>
</evidence>
<dbReference type="SUPFAM" id="SSF53850">
    <property type="entry name" value="Periplasmic binding protein-like II"/>
    <property type="match status" value="1"/>
</dbReference>
<protein>
    <submittedName>
        <fullName evidence="5">Peptide ABC transporter substrate-binding protein</fullName>
    </submittedName>
</protein>
<dbReference type="RefSeq" id="WP_255329599.1">
    <property type="nucleotide sequence ID" value="NZ_JAKZEU010000003.1"/>
</dbReference>
<evidence type="ECO:0000259" key="4">
    <source>
        <dbReference type="Pfam" id="PF00496"/>
    </source>
</evidence>
<comment type="caution">
    <text evidence="5">The sequence shown here is derived from an EMBL/GenBank/DDBJ whole genome shotgun (WGS) entry which is preliminary data.</text>
</comment>
<dbReference type="Gene3D" id="3.40.190.10">
    <property type="entry name" value="Periplasmic binding protein-like II"/>
    <property type="match status" value="1"/>
</dbReference>
<proteinExistence type="inferred from homology"/>
<evidence type="ECO:0000256" key="3">
    <source>
        <dbReference type="SAM" id="SignalP"/>
    </source>
</evidence>
<keyword evidence="6" id="KW-1185">Reference proteome</keyword>
<evidence type="ECO:0000313" key="6">
    <source>
        <dbReference type="Proteomes" id="UP001203945"/>
    </source>
</evidence>
<feature type="signal peptide" evidence="3">
    <location>
        <begin position="1"/>
        <end position="25"/>
    </location>
</feature>
<dbReference type="Gene3D" id="3.10.105.10">
    <property type="entry name" value="Dipeptide-binding Protein, Domain 3"/>
    <property type="match status" value="1"/>
</dbReference>
<feature type="chain" id="PRO_5047056349" evidence="3">
    <location>
        <begin position="26"/>
        <end position="570"/>
    </location>
</feature>
<gene>
    <name evidence="5" type="ORF">MLD63_09070</name>
</gene>
<dbReference type="CDD" id="cd08513">
    <property type="entry name" value="PBP2_thermophilic_Hb8_like"/>
    <property type="match status" value="1"/>
</dbReference>
<evidence type="ECO:0000313" key="5">
    <source>
        <dbReference type="EMBL" id="MCQ0970573.1"/>
    </source>
</evidence>
<dbReference type="Proteomes" id="UP001203945">
    <property type="component" value="Unassembled WGS sequence"/>
</dbReference>
<comment type="similarity">
    <text evidence="2">Belongs to the bacterial solute-binding protein 5 family.</text>
</comment>
<organism evidence="5 6">
    <name type="scientific">Paracoccus albicereus</name>
    <dbReference type="NCBI Taxonomy" id="2922394"/>
    <lineage>
        <taxon>Bacteria</taxon>
        <taxon>Pseudomonadati</taxon>
        <taxon>Pseudomonadota</taxon>
        <taxon>Alphaproteobacteria</taxon>
        <taxon>Rhodobacterales</taxon>
        <taxon>Paracoccaceae</taxon>
        <taxon>Paracoccus</taxon>
    </lineage>
</organism>
<accession>A0ABT1MQI4</accession>
<dbReference type="PANTHER" id="PTHR30290">
    <property type="entry name" value="PERIPLASMIC BINDING COMPONENT OF ABC TRANSPORTER"/>
    <property type="match status" value="1"/>
</dbReference>
<dbReference type="InterPro" id="IPR030678">
    <property type="entry name" value="Peptide/Ni-bd"/>
</dbReference>
<dbReference type="EMBL" id="JAKZEU010000003">
    <property type="protein sequence ID" value="MCQ0970573.1"/>
    <property type="molecule type" value="Genomic_DNA"/>
</dbReference>
<sequence>MICKKKTLLTATALGAMTLATSAMAERGTDGQLNLLLWQAPSTLNVYLSTGTKDMLASSLILEPLAAFAPDGEIVPRLAAEIPSMENGGISEDMTQITWKLKEGLKWSDGSDVTAEDVKFTADYCMSEEGGCSQAAKFDAIASVEVVDPLTVTITFDSPRPYPFQAFVGSQAPILQKAQFENCLGAAAATCTEANFGPIGTGPFMVTDFRTNDVASFEVNPEYREADKPAFANVNLKGGGDSAAAARAVLETGEYDYAWNIQISPETLNQMLAAGMGKLEVEFGATTEHLKMNMTDPSPDLPEGERSTVAHPHPILSDENVRRALSMAIDRNILNEIGYGETGAATCNMVNGPAEFAADNTDCLTQDIEGAKALLEEAGWTDEDGDGIREKDGRKLSLLFQTSVNAVRQDFQALIKQWWQEIGVQTELKTVDASVFFGSDPNSPDTLVKFYADVEMYTDVYDGTDPGTFLAEHACDAIPSPENQWQGENAARFCFEEYDAMVEQMSQTSGTEARAALAQEMDLMLTRDTMVLQPLISRGRVSVSSNALAGVQMNPWDSEFWNVADWSRAE</sequence>
<name>A0ABT1MQI4_9RHOB</name>
<dbReference type="PIRSF" id="PIRSF002741">
    <property type="entry name" value="MppA"/>
    <property type="match status" value="1"/>
</dbReference>
<dbReference type="InterPro" id="IPR039424">
    <property type="entry name" value="SBP_5"/>
</dbReference>
<dbReference type="Pfam" id="PF00496">
    <property type="entry name" value="SBP_bac_5"/>
    <property type="match status" value="1"/>
</dbReference>
<feature type="domain" description="Solute-binding protein family 5" evidence="4">
    <location>
        <begin position="73"/>
        <end position="464"/>
    </location>
</feature>
<keyword evidence="3" id="KW-0732">Signal</keyword>
<reference evidence="5 6" key="1">
    <citation type="submission" date="2022-03" db="EMBL/GenBank/DDBJ databases">
        <authorList>
            <person name="He Y."/>
        </authorList>
    </citation>
    <scope>NUCLEOTIDE SEQUENCE [LARGE SCALE GENOMIC DNA]</scope>
    <source>
        <strain evidence="5 6">TK19116</strain>
    </source>
</reference>
<dbReference type="PANTHER" id="PTHR30290:SF65">
    <property type="entry name" value="MONOACYL PHOSPHATIDYLINOSITOL TETRAMANNOSIDE-BINDING PROTEIN LPQW-RELATED"/>
    <property type="match status" value="1"/>
</dbReference>
<evidence type="ECO:0000256" key="1">
    <source>
        <dbReference type="ARBA" id="ARBA00004418"/>
    </source>
</evidence>
<comment type="subcellular location">
    <subcellularLocation>
        <location evidence="1">Periplasm</location>
    </subcellularLocation>
</comment>